<organism evidence="2 3">
    <name type="scientific">Bifidobacterium amazonense</name>
    <dbReference type="NCBI Taxonomy" id="2809027"/>
    <lineage>
        <taxon>Bacteria</taxon>
        <taxon>Bacillati</taxon>
        <taxon>Actinomycetota</taxon>
        <taxon>Actinomycetes</taxon>
        <taxon>Bifidobacteriales</taxon>
        <taxon>Bifidobacteriaceae</taxon>
        <taxon>Bifidobacterium</taxon>
    </lineage>
</organism>
<feature type="transmembrane region" description="Helical" evidence="1">
    <location>
        <begin position="188"/>
        <end position="214"/>
    </location>
</feature>
<keyword evidence="1" id="KW-0812">Transmembrane</keyword>
<keyword evidence="1" id="KW-1133">Transmembrane helix</keyword>
<reference evidence="2 3" key="2">
    <citation type="journal article" date="2021" name="Syst. Appl. Microbiol.">
        <title>Phylogenetic classification of ten novel species belonging to the genus Bifidobacterium comprising B. phasiani sp. nov., B. pongonis sp. nov., B. saguinibicoloris sp. nov., B. colobi sp. nov., B. simiiventris sp. nov., B. santillanense sp. nov., B. miconis sp. nov., B. amazonense sp. nov., B. pluvialisilvae sp. nov., and B. miconisargentati sp. nov.</title>
        <authorList>
            <person name="Lugli G.A."/>
            <person name="Calvete-Torre I."/>
            <person name="Alessandri G."/>
            <person name="Milani C."/>
            <person name="Turroni F."/>
            <person name="Laiolo P."/>
            <person name="Ossiprandi M.C."/>
            <person name="Margolles A."/>
            <person name="Ruiz L."/>
            <person name="Ventura M."/>
        </authorList>
    </citation>
    <scope>NUCLEOTIDE SEQUENCE [LARGE SCALE GENOMIC DNA]</scope>
    <source>
        <strain evidence="2 3">MA1</strain>
    </source>
</reference>
<dbReference type="Proteomes" id="UP000710815">
    <property type="component" value="Unassembled WGS sequence"/>
</dbReference>
<evidence type="ECO:0000313" key="3">
    <source>
        <dbReference type="Proteomes" id="UP000710815"/>
    </source>
</evidence>
<comment type="caution">
    <text evidence="2">The sequence shown here is derived from an EMBL/GenBank/DDBJ whole genome shotgun (WGS) entry which is preliminary data.</text>
</comment>
<dbReference type="EMBL" id="JAFEJT020000064">
    <property type="protein sequence ID" value="MCH9276916.1"/>
    <property type="molecule type" value="Genomic_DNA"/>
</dbReference>
<keyword evidence="3" id="KW-1185">Reference proteome</keyword>
<sequence>MERRVPVPGGVVAGRGRKVIVQPVPIGAVGRVQVVRCAQPMCQYRDEAFRLPHVPFRCAVLSWYARGHWPVVARFVGFVMRHRCRRPLAVKVVGEPGFVTWRAVRSGFDEVAVGVPDLGFRRWAAVGRFVADVWADGCGERYGVWIDGGSLHGRLCVAWSDAGCGAGYCAPRYLVMRLCGGCGLCDTLVVGVFWVFWVVLVGGVVGVWCVLVVFDTPMDVLFFKGFGCFLWCWFALVAGLV</sequence>
<name>A0ABS9VXT6_9BIFI</name>
<evidence type="ECO:0000313" key="2">
    <source>
        <dbReference type="EMBL" id="MCH9276916.1"/>
    </source>
</evidence>
<proteinExistence type="predicted"/>
<protein>
    <submittedName>
        <fullName evidence="2">Uncharacterized protein</fullName>
    </submittedName>
</protein>
<keyword evidence="1" id="KW-0472">Membrane</keyword>
<feature type="transmembrane region" description="Helical" evidence="1">
    <location>
        <begin position="221"/>
        <end position="240"/>
    </location>
</feature>
<accession>A0ABS9VXT6</accession>
<reference evidence="2 3" key="1">
    <citation type="journal article" date="2021" name="Environ. Microbiol.">
        <title>Genetic insights into the dark matter of the mammalian gut microbiota through targeted genome reconstruction.</title>
        <authorList>
            <person name="Lugli G.A."/>
            <person name="Alessandri G."/>
            <person name="Milani C."/>
            <person name="Viappiani A."/>
            <person name="Fontana F."/>
            <person name="Tarracchini C."/>
            <person name="Mancabelli L."/>
            <person name="Argentini C."/>
            <person name="Ruiz L."/>
            <person name="Margolles A."/>
            <person name="van Sinderen D."/>
            <person name="Turroni F."/>
            <person name="Ventura M."/>
        </authorList>
    </citation>
    <scope>NUCLEOTIDE SEQUENCE [LARGE SCALE GENOMIC DNA]</scope>
    <source>
        <strain evidence="2 3">MA1</strain>
    </source>
</reference>
<evidence type="ECO:0000256" key="1">
    <source>
        <dbReference type="SAM" id="Phobius"/>
    </source>
</evidence>
<gene>
    <name evidence="2" type="ORF">JS533_011660</name>
</gene>